<feature type="domain" description="Piezo TM1-24" evidence="2">
    <location>
        <begin position="19"/>
        <end position="174"/>
    </location>
</feature>
<feature type="transmembrane region" description="Helical" evidence="1">
    <location>
        <begin position="75"/>
        <end position="92"/>
    </location>
</feature>
<proteinExistence type="predicted"/>
<keyword evidence="1" id="KW-1133">Transmembrane helix</keyword>
<sequence length="196" mass="22652">MNSDGKPDGWIGARSFMLALKRFSNFAIIVLAAVVGCMQPSILNCVYFLAFLFVASWWALYNPLRHGIYNRIKKILLFFAAFHILAIYIYQIPIVHEILPGESILARIVGLSPILLTDCQRWWKFWVNGTLQFPAMINPLFLLVFYHVLMVQLLWTYNGSRGYVDDNDGDSSVHEEVCQFCRFMFFAGYAYFAFAF</sequence>
<keyword evidence="1" id="KW-0472">Membrane</keyword>
<dbReference type="PANTHER" id="PTHR47049">
    <property type="entry name" value="PIEZO-TYPE MECHANOSENSITIVE ION CHANNEL HOMOLOG"/>
    <property type="match status" value="1"/>
</dbReference>
<dbReference type="GO" id="GO:0008381">
    <property type="term" value="F:mechanosensitive monoatomic ion channel activity"/>
    <property type="evidence" value="ECO:0007669"/>
    <property type="project" value="InterPro"/>
</dbReference>
<reference evidence="3" key="1">
    <citation type="submission" date="2012-09" db="EMBL/GenBank/DDBJ databases">
        <authorList>
            <person name="Martin A.A."/>
        </authorList>
    </citation>
    <scope>NUCLEOTIDE SEQUENCE</scope>
</reference>
<dbReference type="InterPro" id="IPR027272">
    <property type="entry name" value="Piezo"/>
</dbReference>
<feature type="transmembrane region" description="Helical" evidence="1">
    <location>
        <begin position="135"/>
        <end position="157"/>
    </location>
</feature>
<keyword evidence="1" id="KW-0812">Transmembrane</keyword>
<evidence type="ECO:0000256" key="1">
    <source>
        <dbReference type="SAM" id="Phobius"/>
    </source>
</evidence>
<dbReference type="PANTHER" id="PTHR47049:SF2">
    <property type="entry name" value="PIEZO-TYPE MECHANOSENSITIVE ION CHANNEL HOMOLOG"/>
    <property type="match status" value="1"/>
</dbReference>
<evidence type="ECO:0000313" key="4">
    <source>
        <dbReference type="WBParaSite" id="ACAC_0001191401-mRNA-1"/>
    </source>
</evidence>
<accession>A0A0K0DK96</accession>
<dbReference type="Pfam" id="PF24871">
    <property type="entry name" value="Piezo_TM1-24"/>
    <property type="match status" value="1"/>
</dbReference>
<evidence type="ECO:0000259" key="2">
    <source>
        <dbReference type="Pfam" id="PF24871"/>
    </source>
</evidence>
<dbReference type="AlphaFoldDB" id="A0A0K0DK96"/>
<feature type="transmembrane region" description="Helical" evidence="1">
    <location>
        <begin position="26"/>
        <end position="54"/>
    </location>
</feature>
<evidence type="ECO:0000313" key="3">
    <source>
        <dbReference type="Proteomes" id="UP000035642"/>
    </source>
</evidence>
<reference evidence="4" key="2">
    <citation type="submission" date="2017-02" db="UniProtKB">
        <authorList>
            <consortium name="WormBaseParasite"/>
        </authorList>
    </citation>
    <scope>IDENTIFICATION</scope>
</reference>
<organism evidence="3 4">
    <name type="scientific">Angiostrongylus cantonensis</name>
    <name type="common">Rat lungworm</name>
    <dbReference type="NCBI Taxonomy" id="6313"/>
    <lineage>
        <taxon>Eukaryota</taxon>
        <taxon>Metazoa</taxon>
        <taxon>Ecdysozoa</taxon>
        <taxon>Nematoda</taxon>
        <taxon>Chromadorea</taxon>
        <taxon>Rhabditida</taxon>
        <taxon>Rhabditina</taxon>
        <taxon>Rhabditomorpha</taxon>
        <taxon>Strongyloidea</taxon>
        <taxon>Metastrongylidae</taxon>
        <taxon>Angiostrongylus</taxon>
    </lineage>
</organism>
<dbReference type="GO" id="GO:0016020">
    <property type="term" value="C:membrane"/>
    <property type="evidence" value="ECO:0007669"/>
    <property type="project" value="InterPro"/>
</dbReference>
<dbReference type="STRING" id="6313.A0A0K0DK96"/>
<keyword evidence="3" id="KW-1185">Reference proteome</keyword>
<name>A0A0K0DK96_ANGCA</name>
<dbReference type="InterPro" id="IPR056769">
    <property type="entry name" value="Piezo_TM1-24"/>
</dbReference>
<dbReference type="Proteomes" id="UP000035642">
    <property type="component" value="Unassembled WGS sequence"/>
</dbReference>
<dbReference type="WBParaSite" id="ACAC_0001191401-mRNA-1">
    <property type="protein sequence ID" value="ACAC_0001191401-mRNA-1"/>
    <property type="gene ID" value="ACAC_0001191401"/>
</dbReference>
<protein>
    <submittedName>
        <fullName evidence="4">Piezo_RRas_bdg domain-containing protein</fullName>
    </submittedName>
</protein>